<protein>
    <submittedName>
        <fullName evidence="1">DsrE/DsrF-like family protein</fullName>
    </submittedName>
</protein>
<dbReference type="SUPFAM" id="SSF75169">
    <property type="entry name" value="DsrEFH-like"/>
    <property type="match status" value="1"/>
</dbReference>
<dbReference type="Pfam" id="PF02635">
    <property type="entry name" value="DsrE"/>
    <property type="match status" value="1"/>
</dbReference>
<organism evidence="1">
    <name type="scientific">mine drainage metagenome</name>
    <dbReference type="NCBI Taxonomy" id="410659"/>
    <lineage>
        <taxon>unclassified sequences</taxon>
        <taxon>metagenomes</taxon>
        <taxon>ecological metagenomes</taxon>
    </lineage>
</organism>
<reference evidence="1" key="1">
    <citation type="submission" date="2016-10" db="EMBL/GenBank/DDBJ databases">
        <title>Sequence of Gallionella enrichment culture.</title>
        <authorList>
            <person name="Poehlein A."/>
            <person name="Muehling M."/>
            <person name="Daniel R."/>
        </authorList>
    </citation>
    <scope>NUCLEOTIDE SEQUENCE</scope>
</reference>
<name>A0A1J5QQR9_9ZZZZ</name>
<dbReference type="PANTHER" id="PTHR37691:SF1">
    <property type="entry name" value="BLR3518 PROTEIN"/>
    <property type="match status" value="1"/>
</dbReference>
<comment type="caution">
    <text evidence="1">The sequence shown here is derived from an EMBL/GenBank/DDBJ whole genome shotgun (WGS) entry which is preliminary data.</text>
</comment>
<dbReference type="Gene3D" id="3.40.1260.10">
    <property type="entry name" value="DsrEFH-like"/>
    <property type="match status" value="1"/>
</dbReference>
<dbReference type="InterPro" id="IPR027396">
    <property type="entry name" value="DsrEFH-like"/>
</dbReference>
<sequence length="155" mass="16026">MTTTTTPRRKVLLASAAVGAATFAAAAKAAEGRADKDGPVKVVYHITQGIPQATRCLGNVRNHLAADPMAKIAVVGNGAGIDFMLNGAKDAKGAEFAGNIGDLASKGVSFRVCNNTLQNRNIPKTDVILDAVVVPSGVAEAANLQYREGYAYICP</sequence>
<proteinExistence type="predicted"/>
<evidence type="ECO:0000313" key="1">
    <source>
        <dbReference type="EMBL" id="OIQ85977.1"/>
    </source>
</evidence>
<accession>A0A1J5QQR9</accession>
<dbReference type="PANTHER" id="PTHR37691">
    <property type="entry name" value="BLR3518 PROTEIN"/>
    <property type="match status" value="1"/>
</dbReference>
<dbReference type="InterPro" id="IPR006311">
    <property type="entry name" value="TAT_signal"/>
</dbReference>
<dbReference type="EMBL" id="MLJW01000508">
    <property type="protein sequence ID" value="OIQ85977.1"/>
    <property type="molecule type" value="Genomic_DNA"/>
</dbReference>
<dbReference type="InterPro" id="IPR003787">
    <property type="entry name" value="Sulphur_relay_DsrE/F-like"/>
</dbReference>
<gene>
    <name evidence="1" type="ORF">GALL_321780</name>
</gene>
<dbReference type="AlphaFoldDB" id="A0A1J5QQR9"/>
<dbReference type="PROSITE" id="PS51318">
    <property type="entry name" value="TAT"/>
    <property type="match status" value="1"/>
</dbReference>